<dbReference type="PANTHER" id="PTHR23349">
    <property type="entry name" value="BASIC HELIX-LOOP-HELIX TRANSCRIPTION FACTOR, TWIST"/>
    <property type="match status" value="1"/>
</dbReference>
<dbReference type="InterPro" id="IPR011598">
    <property type="entry name" value="bHLH_dom"/>
</dbReference>
<sequence>MLSCSEEILKKNNKRMVRRPYIPHAERPEKSVVRRNQRERKRMEGLNVAFKDLQNRIPLLKRSEKRIPKEKILRGAAAYIKHLTTMLTTTGEMFIDENAPGLGKWCEKRHSDSDESENFDLSSLESSEETLKFIESLSEVTNCDFSYQREFI</sequence>
<comment type="caution">
    <text evidence="3">The sequence shown here is derived from an EMBL/GenBank/DDBJ whole genome shotgun (WGS) entry which is preliminary data.</text>
</comment>
<dbReference type="Gene3D" id="4.10.280.10">
    <property type="entry name" value="Helix-loop-helix DNA-binding domain"/>
    <property type="match status" value="1"/>
</dbReference>
<reference evidence="3 4" key="1">
    <citation type="submission" date="2020-08" db="EMBL/GenBank/DDBJ databases">
        <authorList>
            <person name="Hejnol A."/>
        </authorList>
    </citation>
    <scope>NUCLEOTIDE SEQUENCE [LARGE SCALE GENOMIC DNA]</scope>
</reference>
<accession>A0A7I8VCT8</accession>
<dbReference type="OrthoDB" id="5976910at2759"/>
<gene>
    <name evidence="3" type="ORF">DGYR_LOCUS3039</name>
</gene>
<dbReference type="PANTHER" id="PTHR23349:SF108">
    <property type="entry name" value="BHLH DOMAIN-CONTAINING PROTEIN"/>
    <property type="match status" value="1"/>
</dbReference>
<dbReference type="GO" id="GO:0000977">
    <property type="term" value="F:RNA polymerase II transcription regulatory region sequence-specific DNA binding"/>
    <property type="evidence" value="ECO:0007669"/>
    <property type="project" value="TreeGrafter"/>
</dbReference>
<dbReference type="GO" id="GO:0032502">
    <property type="term" value="P:developmental process"/>
    <property type="evidence" value="ECO:0007669"/>
    <property type="project" value="TreeGrafter"/>
</dbReference>
<organism evidence="3 4">
    <name type="scientific">Dimorphilus gyrociliatus</name>
    <dbReference type="NCBI Taxonomy" id="2664684"/>
    <lineage>
        <taxon>Eukaryota</taxon>
        <taxon>Metazoa</taxon>
        <taxon>Spiralia</taxon>
        <taxon>Lophotrochozoa</taxon>
        <taxon>Annelida</taxon>
        <taxon>Polychaeta</taxon>
        <taxon>Polychaeta incertae sedis</taxon>
        <taxon>Dinophilidae</taxon>
        <taxon>Dimorphilus</taxon>
    </lineage>
</organism>
<evidence type="ECO:0000256" key="1">
    <source>
        <dbReference type="ARBA" id="ARBA00023125"/>
    </source>
</evidence>
<dbReference type="SUPFAM" id="SSF47459">
    <property type="entry name" value="HLH, helix-loop-helix DNA-binding domain"/>
    <property type="match status" value="1"/>
</dbReference>
<evidence type="ECO:0000313" key="3">
    <source>
        <dbReference type="EMBL" id="CAD5114163.1"/>
    </source>
</evidence>
<dbReference type="Pfam" id="PF00010">
    <property type="entry name" value="HLH"/>
    <property type="match status" value="1"/>
</dbReference>
<dbReference type="CDD" id="cd11418">
    <property type="entry name" value="bHLH_TS_ASCL"/>
    <property type="match status" value="1"/>
</dbReference>
<keyword evidence="1" id="KW-0238">DNA-binding</keyword>
<evidence type="ECO:0000259" key="2">
    <source>
        <dbReference type="PROSITE" id="PS50888"/>
    </source>
</evidence>
<evidence type="ECO:0000313" key="4">
    <source>
        <dbReference type="Proteomes" id="UP000549394"/>
    </source>
</evidence>
<dbReference type="SMART" id="SM00353">
    <property type="entry name" value="HLH"/>
    <property type="match status" value="1"/>
</dbReference>
<protein>
    <recommendedName>
        <fullName evidence="2">BHLH domain-containing protein</fullName>
    </recommendedName>
</protein>
<dbReference type="GO" id="GO:0000981">
    <property type="term" value="F:DNA-binding transcription factor activity, RNA polymerase II-specific"/>
    <property type="evidence" value="ECO:0007669"/>
    <property type="project" value="TreeGrafter"/>
</dbReference>
<dbReference type="AlphaFoldDB" id="A0A7I8VCT8"/>
<feature type="domain" description="BHLH" evidence="2">
    <location>
        <begin position="30"/>
        <end position="83"/>
    </location>
</feature>
<dbReference type="Proteomes" id="UP000549394">
    <property type="component" value="Unassembled WGS sequence"/>
</dbReference>
<dbReference type="InterPro" id="IPR050283">
    <property type="entry name" value="E-box_TF_Regulators"/>
</dbReference>
<dbReference type="EMBL" id="CAJFCJ010000005">
    <property type="protein sequence ID" value="CAD5114163.1"/>
    <property type="molecule type" value="Genomic_DNA"/>
</dbReference>
<dbReference type="GO" id="GO:0046983">
    <property type="term" value="F:protein dimerization activity"/>
    <property type="evidence" value="ECO:0007669"/>
    <property type="project" value="InterPro"/>
</dbReference>
<dbReference type="InterPro" id="IPR036638">
    <property type="entry name" value="HLH_DNA-bd_sf"/>
</dbReference>
<name>A0A7I8VCT8_9ANNE</name>
<keyword evidence="4" id="KW-1185">Reference proteome</keyword>
<proteinExistence type="predicted"/>
<dbReference type="PROSITE" id="PS50888">
    <property type="entry name" value="BHLH"/>
    <property type="match status" value="1"/>
</dbReference>